<dbReference type="AlphaFoldDB" id="A0ABC8U6E4"/>
<reference evidence="5 6" key="1">
    <citation type="submission" date="2024-02" db="EMBL/GenBank/DDBJ databases">
        <authorList>
            <person name="Vignale AGUSTIN F."/>
            <person name="Sosa J E."/>
            <person name="Modenutti C."/>
        </authorList>
    </citation>
    <scope>NUCLEOTIDE SEQUENCE [LARGE SCALE GENOMIC DNA]</scope>
</reference>
<dbReference type="Gene3D" id="2.60.40.10">
    <property type="entry name" value="Immunoglobulins"/>
    <property type="match status" value="1"/>
</dbReference>
<evidence type="ECO:0000256" key="2">
    <source>
        <dbReference type="SAM" id="MobiDB-lite"/>
    </source>
</evidence>
<dbReference type="CDD" id="cd02859">
    <property type="entry name" value="E_set_AMPKbeta_like_N"/>
    <property type="match status" value="1"/>
</dbReference>
<dbReference type="Gene3D" id="6.20.250.60">
    <property type="match status" value="1"/>
</dbReference>
<sequence length="296" mass="33426">MVMGNVSGRKDEAGPSGTKDEEEGEEYMEYAHGGAQGSYHGQAQFSDSMVQSPSHSPRAYRSPLMFTPQVPMIPLHRPEEMMQIQRDGWNQKTTEHESMLSEKVIPTMITWNYGGKQVAVEGSWDNWKTKEFLQRSGREFIIMKVLPSGVYHYRFIVDGHWRYAPDLPQEHDDTGNIVNILDLQDHVPDALNNVSESESPPSPISSYNSEPLGLEDFNEKFLPELPPLLQQTPLDQPSSSKNSTGSLEKPLSAVLNHLYIQKGRSGQPMVTLSSTQRFRTKYVTVVLYKSLAKVKK</sequence>
<evidence type="ECO:0000256" key="1">
    <source>
        <dbReference type="ARBA" id="ARBA00010926"/>
    </source>
</evidence>
<organism evidence="5 6">
    <name type="scientific">Ilex paraguariensis</name>
    <name type="common">yerba mate</name>
    <dbReference type="NCBI Taxonomy" id="185542"/>
    <lineage>
        <taxon>Eukaryota</taxon>
        <taxon>Viridiplantae</taxon>
        <taxon>Streptophyta</taxon>
        <taxon>Embryophyta</taxon>
        <taxon>Tracheophyta</taxon>
        <taxon>Spermatophyta</taxon>
        <taxon>Magnoliopsida</taxon>
        <taxon>eudicotyledons</taxon>
        <taxon>Gunneridae</taxon>
        <taxon>Pentapetalae</taxon>
        <taxon>asterids</taxon>
        <taxon>campanulids</taxon>
        <taxon>Aquifoliales</taxon>
        <taxon>Aquifoliaceae</taxon>
        <taxon>Ilex</taxon>
    </lineage>
</organism>
<feature type="region of interest" description="Disordered" evidence="2">
    <location>
        <begin position="1"/>
        <end position="27"/>
    </location>
</feature>
<evidence type="ECO:0000313" key="5">
    <source>
        <dbReference type="EMBL" id="CAK9175287.1"/>
    </source>
</evidence>
<feature type="domain" description="Association with the SNF1 complex (ASC)" evidence="3">
    <location>
        <begin position="200"/>
        <end position="291"/>
    </location>
</feature>
<feature type="compositionally biased region" description="Low complexity" evidence="2">
    <location>
        <begin position="228"/>
        <end position="240"/>
    </location>
</feature>
<protein>
    <recommendedName>
        <fullName evidence="3">Association with the SNF1 complex (ASC) domain-containing protein</fullName>
    </recommendedName>
</protein>
<dbReference type="Pfam" id="PF04739">
    <property type="entry name" value="AMPKBI"/>
    <property type="match status" value="1"/>
</dbReference>
<dbReference type="Proteomes" id="UP001642360">
    <property type="component" value="Unassembled WGS sequence"/>
</dbReference>
<dbReference type="SUPFAM" id="SSF160219">
    <property type="entry name" value="AMPKBI-like"/>
    <property type="match status" value="1"/>
</dbReference>
<dbReference type="InterPro" id="IPR014756">
    <property type="entry name" value="Ig_E-set"/>
</dbReference>
<dbReference type="Pfam" id="PF16561">
    <property type="entry name" value="AMPK1_CBM"/>
    <property type="match status" value="1"/>
</dbReference>
<dbReference type="SMART" id="SM01010">
    <property type="entry name" value="AMPKBI"/>
    <property type="match status" value="1"/>
</dbReference>
<dbReference type="SUPFAM" id="SSF81296">
    <property type="entry name" value="E set domains"/>
    <property type="match status" value="1"/>
</dbReference>
<gene>
    <name evidence="4" type="ORF">ILEXP_LOCUS20025</name>
    <name evidence="5" type="ORF">ILEXP_LOCUS45084</name>
</gene>
<keyword evidence="6" id="KW-1185">Reference proteome</keyword>
<accession>A0ABC8U6E4</accession>
<comment type="caution">
    <text evidence="5">The sequence shown here is derived from an EMBL/GenBank/DDBJ whole genome shotgun (WGS) entry which is preliminary data.</text>
</comment>
<dbReference type="InterPro" id="IPR013783">
    <property type="entry name" value="Ig-like_fold"/>
</dbReference>
<name>A0ABC8U6E4_9AQUA</name>
<dbReference type="InterPro" id="IPR043554">
    <property type="entry name" value="KINB"/>
</dbReference>
<dbReference type="InterPro" id="IPR006828">
    <property type="entry name" value="ASC_dom"/>
</dbReference>
<dbReference type="InterPro" id="IPR032640">
    <property type="entry name" value="AMPK1_CBM"/>
</dbReference>
<evidence type="ECO:0000313" key="4">
    <source>
        <dbReference type="EMBL" id="CAK9151867.1"/>
    </source>
</evidence>
<comment type="similarity">
    <text evidence="1">Belongs to the 5'-AMP-activated protein kinase beta subunit family.</text>
</comment>
<evidence type="ECO:0000313" key="6">
    <source>
        <dbReference type="Proteomes" id="UP001642360"/>
    </source>
</evidence>
<evidence type="ECO:0000259" key="3">
    <source>
        <dbReference type="SMART" id="SM01010"/>
    </source>
</evidence>
<dbReference type="PANTHER" id="PTHR46316">
    <property type="entry name" value="SNF1-RELATED PROTEIN KINASE REGULATORY SUBUNIT BETA-1"/>
    <property type="match status" value="1"/>
</dbReference>
<dbReference type="EMBL" id="CAUOFW020006583">
    <property type="protein sequence ID" value="CAK9175287.1"/>
    <property type="molecule type" value="Genomic_DNA"/>
</dbReference>
<feature type="region of interest" description="Disordered" evidence="2">
    <location>
        <begin position="228"/>
        <end position="247"/>
    </location>
</feature>
<dbReference type="PANTHER" id="PTHR46316:SF8">
    <property type="entry name" value="SNF1-RELATED PROTEIN KINASE REGULATORY SUBUNIT BETA-2-LIKE ISOFORM X1"/>
    <property type="match status" value="1"/>
</dbReference>
<dbReference type="GO" id="GO:0009507">
    <property type="term" value="C:chloroplast"/>
    <property type="evidence" value="ECO:0007669"/>
    <property type="project" value="UniProtKB-ARBA"/>
</dbReference>
<dbReference type="InterPro" id="IPR037256">
    <property type="entry name" value="ASC_dom_sf"/>
</dbReference>
<proteinExistence type="inferred from homology"/>
<dbReference type="EMBL" id="CAUOFW020002169">
    <property type="protein sequence ID" value="CAK9151867.1"/>
    <property type="molecule type" value="Genomic_DNA"/>
</dbReference>